<organism evidence="1 2">
    <name type="scientific">Leptospira weilii str. 2006001853</name>
    <dbReference type="NCBI Taxonomy" id="1001589"/>
    <lineage>
        <taxon>Bacteria</taxon>
        <taxon>Pseudomonadati</taxon>
        <taxon>Spirochaetota</taxon>
        <taxon>Spirochaetia</taxon>
        <taxon>Leptospirales</taxon>
        <taxon>Leptospiraceae</taxon>
        <taxon>Leptospira</taxon>
    </lineage>
</organism>
<dbReference type="Proteomes" id="UP000001338">
    <property type="component" value="Unassembled WGS sequence"/>
</dbReference>
<proteinExistence type="predicted"/>
<comment type="caution">
    <text evidence="1">The sequence shown here is derived from an EMBL/GenBank/DDBJ whole genome shotgun (WGS) entry which is preliminary data.</text>
</comment>
<reference evidence="1 2" key="1">
    <citation type="submission" date="2012-10" db="EMBL/GenBank/DDBJ databases">
        <authorList>
            <person name="Harkins D.M."/>
            <person name="Durkin A.S."/>
            <person name="Brinkac L.M."/>
            <person name="Haft D.H."/>
            <person name="Selengut J.D."/>
            <person name="Sanka R."/>
            <person name="DePew J."/>
            <person name="Purushe J."/>
            <person name="Whelen A.C."/>
            <person name="Vinetz J.M."/>
            <person name="Sutton G.G."/>
            <person name="Nierman W.C."/>
            <person name="Fouts D.E."/>
        </authorList>
    </citation>
    <scope>NUCLEOTIDE SEQUENCE [LARGE SCALE GENOMIC DNA]</scope>
    <source>
        <strain evidence="1 2">2006001853</strain>
    </source>
</reference>
<protein>
    <submittedName>
        <fullName evidence="1">Uncharacterized protein</fullName>
    </submittedName>
</protein>
<dbReference type="AlphaFoldDB" id="A0A828Z7M8"/>
<accession>A0A828Z7M8</accession>
<name>A0A828Z7M8_9LEPT</name>
<evidence type="ECO:0000313" key="2">
    <source>
        <dbReference type="Proteomes" id="UP000001338"/>
    </source>
</evidence>
<sequence length="59" mass="7090">MEIRSILTSGDPANNNECVKKELSLFFISTEEQHRSSKEAHEILRFIFYSYCMRLRYTR</sequence>
<dbReference type="EMBL" id="AFLV02000005">
    <property type="protein sequence ID" value="EKR66309.1"/>
    <property type="molecule type" value="Genomic_DNA"/>
</dbReference>
<gene>
    <name evidence="1" type="ORF">LEP1GSC036_4000</name>
</gene>
<evidence type="ECO:0000313" key="1">
    <source>
        <dbReference type="EMBL" id="EKR66309.1"/>
    </source>
</evidence>